<dbReference type="GO" id="GO:0005886">
    <property type="term" value="C:plasma membrane"/>
    <property type="evidence" value="ECO:0007669"/>
    <property type="project" value="UniProtKB-SubCell"/>
</dbReference>
<evidence type="ECO:0000256" key="1">
    <source>
        <dbReference type="ARBA" id="ARBA00004651"/>
    </source>
</evidence>
<dbReference type="Pfam" id="PF00893">
    <property type="entry name" value="Multi_Drug_Res"/>
    <property type="match status" value="1"/>
</dbReference>
<dbReference type="EMBL" id="PEBX01000073">
    <property type="protein sequence ID" value="PTQ55785.1"/>
    <property type="molecule type" value="Genomic_DNA"/>
</dbReference>
<evidence type="ECO:0000256" key="7">
    <source>
        <dbReference type="RuleBase" id="RU003942"/>
    </source>
</evidence>
<keyword evidence="3" id="KW-1003">Cell membrane</keyword>
<dbReference type="InterPro" id="IPR045324">
    <property type="entry name" value="Small_multidrug_res"/>
</dbReference>
<protein>
    <submittedName>
        <fullName evidence="9">Quaternary ammonium compound-resistance protein SugE</fullName>
    </submittedName>
</protein>
<organism evidence="9 10">
    <name type="scientific">Candidatus Carbonibacillus altaicus</name>
    <dbReference type="NCBI Taxonomy" id="2163959"/>
    <lineage>
        <taxon>Bacteria</taxon>
        <taxon>Bacillati</taxon>
        <taxon>Bacillota</taxon>
        <taxon>Bacilli</taxon>
        <taxon>Bacillales</taxon>
        <taxon>Candidatus Carbonibacillus</taxon>
    </lineage>
</organism>
<dbReference type="InterPro" id="IPR000390">
    <property type="entry name" value="Small_drug/metabolite_transptr"/>
</dbReference>
<feature type="transmembrane region" description="Helical" evidence="8">
    <location>
        <begin position="31"/>
        <end position="50"/>
    </location>
</feature>
<keyword evidence="4 7" id="KW-0812">Transmembrane</keyword>
<dbReference type="InterPro" id="IPR037185">
    <property type="entry name" value="EmrE-like"/>
</dbReference>
<evidence type="ECO:0000256" key="3">
    <source>
        <dbReference type="ARBA" id="ARBA00022475"/>
    </source>
</evidence>
<dbReference type="Proteomes" id="UP000244338">
    <property type="component" value="Unassembled WGS sequence"/>
</dbReference>
<comment type="similarity">
    <text evidence="7">Belongs to the drug/metabolite transporter (DMT) superfamily. Small multidrug resistance (SMR) (TC 2.A.7.1) family.</text>
</comment>
<dbReference type="Gene3D" id="1.10.3730.20">
    <property type="match status" value="1"/>
</dbReference>
<dbReference type="AlphaFoldDB" id="A0A2R6XZD5"/>
<evidence type="ECO:0000313" key="10">
    <source>
        <dbReference type="Proteomes" id="UP000244338"/>
    </source>
</evidence>
<dbReference type="GO" id="GO:0022857">
    <property type="term" value="F:transmembrane transporter activity"/>
    <property type="evidence" value="ECO:0007669"/>
    <property type="project" value="InterPro"/>
</dbReference>
<accession>A0A2R6XZD5</accession>
<feature type="transmembrane region" description="Helical" evidence="8">
    <location>
        <begin position="6"/>
        <end position="24"/>
    </location>
</feature>
<keyword evidence="6 8" id="KW-0472">Membrane</keyword>
<feature type="transmembrane region" description="Helical" evidence="8">
    <location>
        <begin position="56"/>
        <end position="79"/>
    </location>
</feature>
<evidence type="ECO:0000256" key="4">
    <source>
        <dbReference type="ARBA" id="ARBA00022692"/>
    </source>
</evidence>
<dbReference type="PANTHER" id="PTHR30561">
    <property type="entry name" value="SMR FAMILY PROTON-DEPENDENT DRUG EFFLUX TRANSPORTER SUGE"/>
    <property type="match status" value="1"/>
</dbReference>
<comment type="caution">
    <text evidence="9">The sequence shown here is derived from an EMBL/GenBank/DDBJ whole genome shotgun (WGS) entry which is preliminary data.</text>
</comment>
<evidence type="ECO:0000313" key="9">
    <source>
        <dbReference type="EMBL" id="PTQ55785.1"/>
    </source>
</evidence>
<evidence type="ECO:0000256" key="5">
    <source>
        <dbReference type="ARBA" id="ARBA00022989"/>
    </source>
</evidence>
<evidence type="ECO:0000256" key="2">
    <source>
        <dbReference type="ARBA" id="ARBA00022448"/>
    </source>
</evidence>
<comment type="subcellular location">
    <subcellularLocation>
        <location evidence="1 7">Cell membrane</location>
        <topology evidence="1 7">Multi-pass membrane protein</topology>
    </subcellularLocation>
</comment>
<dbReference type="PANTHER" id="PTHR30561:SF0">
    <property type="entry name" value="GUANIDINIUM EXPORTER"/>
    <property type="match status" value="1"/>
</dbReference>
<proteinExistence type="inferred from homology"/>
<keyword evidence="5 8" id="KW-1133">Transmembrane helix</keyword>
<sequence>MAWVFLVLASFGEIFGVISLNLYVRQKTFPRLALVGITFGLGFLFLSQAMQEIPMSTAYAIWTGLGAAGAVLTGILFFGESAGWKRLLFLGCIIAGAVGLKWMD</sequence>
<evidence type="ECO:0000256" key="8">
    <source>
        <dbReference type="SAM" id="Phobius"/>
    </source>
</evidence>
<dbReference type="SUPFAM" id="SSF103481">
    <property type="entry name" value="Multidrug resistance efflux transporter EmrE"/>
    <property type="match status" value="1"/>
</dbReference>
<reference evidence="10" key="1">
    <citation type="journal article" date="2018" name="Sci. Rep.">
        <title>Lignite coal burning seam in the remote Altai Mountains harbors a hydrogen-driven thermophilic microbial community.</title>
        <authorList>
            <person name="Kadnikov V.V."/>
            <person name="Mardanov A.V."/>
            <person name="Ivasenko D.A."/>
            <person name="Antsiferov D.V."/>
            <person name="Beletsky A.V."/>
            <person name="Karnachuk O.V."/>
            <person name="Ravin N.V."/>
        </authorList>
    </citation>
    <scope>NUCLEOTIDE SEQUENCE [LARGE SCALE GENOMIC DNA]</scope>
</reference>
<name>A0A2R6XZD5_9BACL</name>
<evidence type="ECO:0000256" key="6">
    <source>
        <dbReference type="ARBA" id="ARBA00023136"/>
    </source>
</evidence>
<feature type="transmembrane region" description="Helical" evidence="8">
    <location>
        <begin position="86"/>
        <end position="103"/>
    </location>
</feature>
<keyword evidence="2" id="KW-0813">Transport</keyword>
<gene>
    <name evidence="9" type="ORF">BSOLF_1478</name>
</gene>